<accession>A0A2X0KWD7</accession>
<gene>
    <name evidence="1" type="ORF">BZ3500_MVSOF-1268-A1-R1_CHR2-2G04779</name>
</gene>
<dbReference type="EMBL" id="FMWP01000010">
    <property type="protein sequence ID" value="SCZ87313.1"/>
    <property type="molecule type" value="Genomic_DNA"/>
</dbReference>
<dbReference type="AlphaFoldDB" id="A0A2X0KWD7"/>
<sequence length="129" mass="14385">MPVYFALMPVDAPPDSNRLSAAQALSPELLTDIAEYVRQFEIYDTIWVHRLNRDVCNASLANALLASPLIERYATHVLSLKYLDDVDHVKVIGGLRFVTELYLSCSTSDTLTIDQSVLQTFQGTECGSF</sequence>
<reference evidence="2" key="1">
    <citation type="submission" date="2016-10" db="EMBL/GenBank/DDBJ databases">
        <authorList>
            <person name="Jeantristanb JTB J.-T."/>
            <person name="Ricardo R."/>
        </authorList>
    </citation>
    <scope>NUCLEOTIDE SEQUENCE [LARGE SCALE GENOMIC DNA]</scope>
</reference>
<proteinExistence type="predicted"/>
<keyword evidence="2" id="KW-1185">Reference proteome</keyword>
<protein>
    <submittedName>
        <fullName evidence="1">BZ3500_MvSof-1268-A1-R1_Chr2-2g04779 protein</fullName>
    </submittedName>
</protein>
<name>A0A2X0KWD7_9BASI</name>
<evidence type="ECO:0000313" key="2">
    <source>
        <dbReference type="Proteomes" id="UP000249723"/>
    </source>
</evidence>
<evidence type="ECO:0000313" key="1">
    <source>
        <dbReference type="EMBL" id="SCZ87313.1"/>
    </source>
</evidence>
<organism evidence="1 2">
    <name type="scientific">Microbotryum saponariae</name>
    <dbReference type="NCBI Taxonomy" id="289078"/>
    <lineage>
        <taxon>Eukaryota</taxon>
        <taxon>Fungi</taxon>
        <taxon>Dikarya</taxon>
        <taxon>Basidiomycota</taxon>
        <taxon>Pucciniomycotina</taxon>
        <taxon>Microbotryomycetes</taxon>
        <taxon>Microbotryales</taxon>
        <taxon>Microbotryaceae</taxon>
        <taxon>Microbotryum</taxon>
    </lineage>
</organism>
<dbReference type="Proteomes" id="UP000249723">
    <property type="component" value="Unassembled WGS sequence"/>
</dbReference>